<dbReference type="InterPro" id="IPR002397">
    <property type="entry name" value="Cyt_P450_B"/>
</dbReference>
<dbReference type="PROSITE" id="PS00086">
    <property type="entry name" value="CYTOCHROME_P450"/>
    <property type="match status" value="1"/>
</dbReference>
<protein>
    <submittedName>
        <fullName evidence="4">Cytochrome P450</fullName>
    </submittedName>
</protein>
<evidence type="ECO:0000256" key="1">
    <source>
        <dbReference type="ARBA" id="ARBA00010617"/>
    </source>
</evidence>
<keyword evidence="5" id="KW-1185">Reference proteome</keyword>
<keyword evidence="2" id="KW-0560">Oxidoreductase</keyword>
<feature type="region of interest" description="Disordered" evidence="3">
    <location>
        <begin position="421"/>
        <end position="445"/>
    </location>
</feature>
<keyword evidence="2" id="KW-0503">Monooxygenase</keyword>
<dbReference type="InterPro" id="IPR036396">
    <property type="entry name" value="Cyt_P450_sf"/>
</dbReference>
<dbReference type="RefSeq" id="WP_328961143.1">
    <property type="nucleotide sequence ID" value="NZ_CP108090.1"/>
</dbReference>
<feature type="compositionally biased region" description="Basic and acidic residues" evidence="3">
    <location>
        <begin position="421"/>
        <end position="431"/>
    </location>
</feature>
<dbReference type="InterPro" id="IPR017972">
    <property type="entry name" value="Cyt_P450_CS"/>
</dbReference>
<dbReference type="Proteomes" id="UP001432039">
    <property type="component" value="Chromosome"/>
</dbReference>
<proteinExistence type="inferred from homology"/>
<evidence type="ECO:0000256" key="3">
    <source>
        <dbReference type="SAM" id="MobiDB-lite"/>
    </source>
</evidence>
<dbReference type="InterPro" id="IPR001128">
    <property type="entry name" value="Cyt_P450"/>
</dbReference>
<evidence type="ECO:0000256" key="2">
    <source>
        <dbReference type="RuleBase" id="RU000461"/>
    </source>
</evidence>
<name>A0ABZ1T7D6_STRVG</name>
<dbReference type="PANTHER" id="PTHR46696:SF1">
    <property type="entry name" value="CYTOCHROME P450 YJIB-RELATED"/>
    <property type="match status" value="1"/>
</dbReference>
<dbReference type="EMBL" id="CP108090">
    <property type="protein sequence ID" value="WUQ11702.1"/>
    <property type="molecule type" value="Genomic_DNA"/>
</dbReference>
<organism evidence="4 5">
    <name type="scientific">Streptomyces virginiae</name>
    <name type="common">Streptomyces cinnamonensis</name>
    <dbReference type="NCBI Taxonomy" id="1961"/>
    <lineage>
        <taxon>Bacteria</taxon>
        <taxon>Bacillati</taxon>
        <taxon>Actinomycetota</taxon>
        <taxon>Actinomycetes</taxon>
        <taxon>Kitasatosporales</taxon>
        <taxon>Streptomycetaceae</taxon>
        <taxon>Streptomyces</taxon>
    </lineage>
</organism>
<dbReference type="CDD" id="cd11029">
    <property type="entry name" value="CYP107-like"/>
    <property type="match status" value="1"/>
</dbReference>
<sequence length="445" mass="49701">MAQQEAAPDGGGELHEIVSAVSRGAPEYRQCPHPMYAALRERDPVCRLTPPHGIDTYLITRHDDAREALSDPRFSKNMHGAIDTYHAVYGSFFDALDDNVLFSDPPRHTRLRRVLRSAFTPRRVEQMRPRITEIAEHILRECREAGTVDLMASFAFPLPVAVLCELMGIPQEDRPEILEQFAVVTRSRFDPSRKAELKAAEERLQHRLERLIADTRAHPSDSFLSDLLQGEEQLEDPELVASLWVLFFAGHKTTAYQIGNSVLNLLLRPDQAALLREDPALVPRAVEEMLRFEGSVETSTFRYATQDAEIRGTRIPEGSLVQIAISSANRDPEKFDLPDELDVTREGLQGTHLGFGHGTHYCLGAPLARLELEIALATLLREFPDMELADARETGKAWLKGPVPAFRGLEHLRLVLVPEREREPAPVRPDADPGEASLASVASGT</sequence>
<evidence type="ECO:0000313" key="5">
    <source>
        <dbReference type="Proteomes" id="UP001432039"/>
    </source>
</evidence>
<reference evidence="4" key="1">
    <citation type="submission" date="2022-10" db="EMBL/GenBank/DDBJ databases">
        <title>The complete genomes of actinobacterial strains from the NBC collection.</title>
        <authorList>
            <person name="Joergensen T.S."/>
            <person name="Alvarez Arevalo M."/>
            <person name="Sterndorff E.B."/>
            <person name="Faurdal D."/>
            <person name="Vuksanovic O."/>
            <person name="Mourched A.-S."/>
            <person name="Charusanti P."/>
            <person name="Shaw S."/>
            <person name="Blin K."/>
            <person name="Weber T."/>
        </authorList>
    </citation>
    <scope>NUCLEOTIDE SEQUENCE</scope>
    <source>
        <strain evidence="4">NBC_00248</strain>
    </source>
</reference>
<accession>A0ABZ1T7D6</accession>
<keyword evidence="2" id="KW-0479">Metal-binding</keyword>
<dbReference type="PRINTS" id="PR00359">
    <property type="entry name" value="BP450"/>
</dbReference>
<dbReference type="SUPFAM" id="SSF48264">
    <property type="entry name" value="Cytochrome P450"/>
    <property type="match status" value="1"/>
</dbReference>
<dbReference type="Pfam" id="PF00067">
    <property type="entry name" value="p450"/>
    <property type="match status" value="1"/>
</dbReference>
<evidence type="ECO:0000313" key="4">
    <source>
        <dbReference type="EMBL" id="WUQ11702.1"/>
    </source>
</evidence>
<comment type="similarity">
    <text evidence="1 2">Belongs to the cytochrome P450 family.</text>
</comment>
<dbReference type="Gene3D" id="1.10.630.10">
    <property type="entry name" value="Cytochrome P450"/>
    <property type="match status" value="1"/>
</dbReference>
<keyword evidence="2" id="KW-0408">Iron</keyword>
<keyword evidence="2" id="KW-0349">Heme</keyword>
<gene>
    <name evidence="4" type="ORF">OG517_09800</name>
</gene>
<dbReference type="PANTHER" id="PTHR46696">
    <property type="entry name" value="P450, PUTATIVE (EUROFUNG)-RELATED"/>
    <property type="match status" value="1"/>
</dbReference>